<sequence>MTEEDDLDELGEKLYSLVSSKHGEIAGKLTGMLLELPDAVIKQMLQDESVLNDGISRALQALRQESQVVSEVEEASASSDSLGERLYDLIDLHNTGHTQKITGMLLEQTKEAVLQLLSDPELLEKKINIALKTLIEQGEEEANMTDSDGEGESIGEKIFHLVEQIDPTHSADITGMLLEMDSESLNQVLRDRSLLEVAVQRAQSALAAHTQTHSST</sequence>
<evidence type="ECO:0000259" key="1">
    <source>
        <dbReference type="PROSITE" id="PS51309"/>
    </source>
</evidence>
<proteinExistence type="predicted"/>
<dbReference type="SUPFAM" id="SSF63570">
    <property type="entry name" value="PABC (PABP) domain"/>
    <property type="match status" value="3"/>
</dbReference>
<keyword evidence="3" id="KW-1185">Reference proteome</keyword>
<dbReference type="Proteomes" id="UP001591681">
    <property type="component" value="Unassembled WGS sequence"/>
</dbReference>
<accession>A0ABD1KLN7</accession>
<dbReference type="Pfam" id="PF00658">
    <property type="entry name" value="MLLE"/>
    <property type="match status" value="3"/>
</dbReference>
<dbReference type="PANTHER" id="PTHR46276">
    <property type="entry name" value="E3 UBIQUITIN-PROTEIN LIGASE UBR5"/>
    <property type="match status" value="1"/>
</dbReference>
<dbReference type="Gene3D" id="1.10.1900.10">
    <property type="entry name" value="c-terminal domain of poly(a) binding protein"/>
    <property type="match status" value="3"/>
</dbReference>
<evidence type="ECO:0000313" key="2">
    <source>
        <dbReference type="EMBL" id="KAL2100040.1"/>
    </source>
</evidence>
<dbReference type="SMART" id="SM00517">
    <property type="entry name" value="PolyA"/>
    <property type="match status" value="3"/>
</dbReference>
<dbReference type="InterPro" id="IPR036053">
    <property type="entry name" value="PABP-dom"/>
</dbReference>
<gene>
    <name evidence="2" type="ORF">ACEWY4_004434</name>
</gene>
<name>A0ABD1KLN7_9TELE</name>
<organism evidence="2 3">
    <name type="scientific">Coilia grayii</name>
    <name type="common">Gray's grenadier anchovy</name>
    <dbReference type="NCBI Taxonomy" id="363190"/>
    <lineage>
        <taxon>Eukaryota</taxon>
        <taxon>Metazoa</taxon>
        <taxon>Chordata</taxon>
        <taxon>Craniata</taxon>
        <taxon>Vertebrata</taxon>
        <taxon>Euteleostomi</taxon>
        <taxon>Actinopterygii</taxon>
        <taxon>Neopterygii</taxon>
        <taxon>Teleostei</taxon>
        <taxon>Clupei</taxon>
        <taxon>Clupeiformes</taxon>
        <taxon>Clupeoidei</taxon>
        <taxon>Engraulidae</taxon>
        <taxon>Coilinae</taxon>
        <taxon>Coilia</taxon>
    </lineage>
</organism>
<dbReference type="PROSITE" id="PS51309">
    <property type="entry name" value="PABC"/>
    <property type="match status" value="2"/>
</dbReference>
<dbReference type="AlphaFoldDB" id="A0ABD1KLN7"/>
<dbReference type="InterPro" id="IPR002004">
    <property type="entry name" value="PABP_HYD_C"/>
</dbReference>
<feature type="domain" description="PABC" evidence="1">
    <location>
        <begin position="134"/>
        <end position="211"/>
    </location>
</feature>
<reference evidence="2 3" key="1">
    <citation type="submission" date="2024-09" db="EMBL/GenBank/DDBJ databases">
        <title>A chromosome-level genome assembly of Gray's grenadier anchovy, Coilia grayii.</title>
        <authorList>
            <person name="Fu Z."/>
        </authorList>
    </citation>
    <scope>NUCLEOTIDE SEQUENCE [LARGE SCALE GENOMIC DNA]</scope>
    <source>
        <strain evidence="2">G4</strain>
        <tissue evidence="2">Muscle</tissue>
    </source>
</reference>
<dbReference type="EMBL" id="JBHFQA010000004">
    <property type="protein sequence ID" value="KAL2100040.1"/>
    <property type="molecule type" value="Genomic_DNA"/>
</dbReference>
<evidence type="ECO:0000313" key="3">
    <source>
        <dbReference type="Proteomes" id="UP001591681"/>
    </source>
</evidence>
<comment type="caution">
    <text evidence="2">The sequence shown here is derived from an EMBL/GenBank/DDBJ whole genome shotgun (WGS) entry which is preliminary data.</text>
</comment>
<dbReference type="PANTHER" id="PTHR46276:SF1">
    <property type="entry name" value="E3 UBIQUITIN-PROTEIN LIGASE UBR5"/>
    <property type="match status" value="1"/>
</dbReference>
<protein>
    <recommendedName>
        <fullName evidence="1">PABC domain-containing protein</fullName>
    </recommendedName>
</protein>
<feature type="domain" description="PABC" evidence="1">
    <location>
        <begin position="1"/>
        <end position="67"/>
    </location>
</feature>